<accession>A0A0L8BFY9</accession>
<gene>
    <name evidence="1" type="ORF">AC244_30660</name>
</gene>
<comment type="caution">
    <text evidence="1">The sequence shown here is derived from an EMBL/GenBank/DDBJ whole genome shotgun (WGS) entry which is preliminary data.</text>
</comment>
<dbReference type="AlphaFoldDB" id="A0A0L8BFY9"/>
<dbReference type="Proteomes" id="UP000037425">
    <property type="component" value="Unassembled WGS sequence"/>
</dbReference>
<protein>
    <submittedName>
        <fullName evidence="1">Uncharacterized protein</fullName>
    </submittedName>
</protein>
<reference evidence="2" key="1">
    <citation type="submission" date="2015-07" db="EMBL/GenBank/DDBJ databases">
        <title>Whole genome sequence of an Ensifer adhaerens strain isolated from a cave pool in the Wind Cave National Park.</title>
        <authorList>
            <person name="Eng W.W.H."/>
            <person name="Gan H.M."/>
            <person name="Barton H.A."/>
            <person name="Savka M.A."/>
        </authorList>
    </citation>
    <scope>NUCLEOTIDE SEQUENCE [LARGE SCALE GENOMIC DNA]</scope>
    <source>
        <strain evidence="2">SD006</strain>
    </source>
</reference>
<organism evidence="1 2">
    <name type="scientific">Ensifer adhaerens</name>
    <name type="common">Sinorhizobium morelense</name>
    <dbReference type="NCBI Taxonomy" id="106592"/>
    <lineage>
        <taxon>Bacteria</taxon>
        <taxon>Pseudomonadati</taxon>
        <taxon>Pseudomonadota</taxon>
        <taxon>Alphaproteobacteria</taxon>
        <taxon>Hyphomicrobiales</taxon>
        <taxon>Rhizobiaceae</taxon>
        <taxon>Sinorhizobium/Ensifer group</taxon>
        <taxon>Ensifer</taxon>
    </lineage>
</organism>
<dbReference type="PATRIC" id="fig|106592.7.peg.5311"/>
<evidence type="ECO:0000313" key="1">
    <source>
        <dbReference type="EMBL" id="KOF13601.1"/>
    </source>
</evidence>
<evidence type="ECO:0000313" key="2">
    <source>
        <dbReference type="Proteomes" id="UP000037425"/>
    </source>
</evidence>
<dbReference type="EMBL" id="LGAP01000035">
    <property type="protein sequence ID" value="KOF13601.1"/>
    <property type="molecule type" value="Genomic_DNA"/>
</dbReference>
<name>A0A0L8BFY9_ENSAD</name>
<proteinExistence type="predicted"/>
<sequence length="62" mass="7411">MSRKSVQRLCDNDMRRNKNLKRQAKLKDRDALQRHNTFKVQHNLSVRSIQILRNYAMKKTGA</sequence>